<keyword evidence="2" id="KW-1185">Reference proteome</keyword>
<sequence>MNIPRKAKLFVFPAILLTCLFTVINVSSIGRKNLKLKIAASMVRSNTAMLYDSLQLGTLGLSTDAFMYGIQGFQRLLNAGRLQNDSVLAIVDFSLPSSQKRLFVIDVRNSKLLFNTLVSHGRNSGKLNAVKFSNKLNSNMSSLGFYITDNTYIGEHGLSLRLQGAEKSINDNAMRRGIVMHGASYVDESFVDNQGYIGRSLGCPAIPEEVKEDVITALKNGACLFIYSANPNYIAHSKMLQRGKNVAMNTPVMPTFHANAAVRPVQALDISAFSAQLPDVSTLKEQAPGINSPTAM</sequence>
<organism evidence="1 2">
    <name type="scientific">Chitinophaga agrisoli</name>
    <dbReference type="NCBI Taxonomy" id="2607653"/>
    <lineage>
        <taxon>Bacteria</taxon>
        <taxon>Pseudomonadati</taxon>
        <taxon>Bacteroidota</taxon>
        <taxon>Chitinophagia</taxon>
        <taxon>Chitinophagales</taxon>
        <taxon>Chitinophagaceae</taxon>
        <taxon>Chitinophaga</taxon>
    </lineage>
</organism>
<dbReference type="InterPro" id="IPR032676">
    <property type="entry name" value="YkuD_2"/>
</dbReference>
<reference evidence="1 2" key="2">
    <citation type="submission" date="2019-09" db="EMBL/GenBank/DDBJ databases">
        <authorList>
            <person name="Jin C."/>
        </authorList>
    </citation>
    <scope>NUCLEOTIDE SEQUENCE [LARGE SCALE GENOMIC DNA]</scope>
    <source>
        <strain evidence="1 2">BN140078</strain>
    </source>
</reference>
<protein>
    <submittedName>
        <fullName evidence="1">Murein L,D-transpeptidase catalytic domain family protein</fullName>
    </submittedName>
</protein>
<dbReference type="EMBL" id="VUOC01000001">
    <property type="protein sequence ID" value="KAA2244804.1"/>
    <property type="molecule type" value="Genomic_DNA"/>
</dbReference>
<dbReference type="PANTHER" id="PTHR38477:SF1">
    <property type="entry name" value="MUREIN L,D-TRANSPEPTIDASE CATALYTIC DOMAIN FAMILY PROTEIN"/>
    <property type="match status" value="1"/>
</dbReference>
<name>A0A5B2W168_9BACT</name>
<evidence type="ECO:0000313" key="1">
    <source>
        <dbReference type="EMBL" id="KAA2244804.1"/>
    </source>
</evidence>
<comment type="caution">
    <text evidence="1">The sequence shown here is derived from an EMBL/GenBank/DDBJ whole genome shotgun (WGS) entry which is preliminary data.</text>
</comment>
<accession>A0A5B2W168</accession>
<dbReference type="AlphaFoldDB" id="A0A5B2W168"/>
<dbReference type="PANTHER" id="PTHR38477">
    <property type="entry name" value="HYPOTHETICAL EXPORTED PROTEIN"/>
    <property type="match status" value="1"/>
</dbReference>
<dbReference type="Pfam" id="PF13645">
    <property type="entry name" value="YkuD_2"/>
    <property type="match status" value="1"/>
</dbReference>
<dbReference type="Proteomes" id="UP000324611">
    <property type="component" value="Unassembled WGS sequence"/>
</dbReference>
<gene>
    <name evidence="1" type="ORF">F0L74_02230</name>
</gene>
<reference evidence="1 2" key="1">
    <citation type="submission" date="2019-09" db="EMBL/GenBank/DDBJ databases">
        <title>Chitinophaga ginsengihumi sp. nov., isolated from soil of ginseng rhizosphere.</title>
        <authorList>
            <person name="Lee J."/>
        </authorList>
    </citation>
    <scope>NUCLEOTIDE SEQUENCE [LARGE SCALE GENOMIC DNA]</scope>
    <source>
        <strain evidence="1 2">BN140078</strain>
    </source>
</reference>
<evidence type="ECO:0000313" key="2">
    <source>
        <dbReference type="Proteomes" id="UP000324611"/>
    </source>
</evidence>
<proteinExistence type="predicted"/>